<reference evidence="2 3" key="1">
    <citation type="journal article" date="2021" name="Nat. Commun.">
        <title>Incipient diploidization of the medicinal plant Perilla within 10,000 years.</title>
        <authorList>
            <person name="Zhang Y."/>
            <person name="Shen Q."/>
            <person name="Leng L."/>
            <person name="Zhang D."/>
            <person name="Chen S."/>
            <person name="Shi Y."/>
            <person name="Ning Z."/>
            <person name="Chen S."/>
        </authorList>
    </citation>
    <scope>NUCLEOTIDE SEQUENCE [LARGE SCALE GENOMIC DNA]</scope>
    <source>
        <strain evidence="3">cv. PC099</strain>
    </source>
</reference>
<dbReference type="PANTHER" id="PTHR36346:SF2">
    <property type="entry name" value="EXPRESSED PROTEIN"/>
    <property type="match status" value="1"/>
</dbReference>
<proteinExistence type="predicted"/>
<evidence type="ECO:0000256" key="1">
    <source>
        <dbReference type="SAM" id="MobiDB-lite"/>
    </source>
</evidence>
<name>A0AAD4NYX2_PERFH</name>
<feature type="compositionally biased region" description="Basic and acidic residues" evidence="1">
    <location>
        <begin position="33"/>
        <end position="45"/>
    </location>
</feature>
<sequence>MAAVADLCAGEITKIGAKIRAKNPFLLISRKRDAAQEVEESKESKQQQPSSSSSPASPKSPATARREESMSETTVFLLMDRFAPS</sequence>
<evidence type="ECO:0000313" key="3">
    <source>
        <dbReference type="Proteomes" id="UP001190926"/>
    </source>
</evidence>
<dbReference type="AlphaFoldDB" id="A0AAD4NYX2"/>
<gene>
    <name evidence="2" type="ORF">C2S53_010160</name>
</gene>
<comment type="caution">
    <text evidence="2">The sequence shown here is derived from an EMBL/GenBank/DDBJ whole genome shotgun (WGS) entry which is preliminary data.</text>
</comment>
<feature type="region of interest" description="Disordered" evidence="1">
    <location>
        <begin position="33"/>
        <end position="74"/>
    </location>
</feature>
<dbReference type="EMBL" id="SDAM02007045">
    <property type="protein sequence ID" value="KAH6819777.1"/>
    <property type="molecule type" value="Genomic_DNA"/>
</dbReference>
<organism evidence="2 3">
    <name type="scientific">Perilla frutescens var. hirtella</name>
    <name type="common">Perilla citriodora</name>
    <name type="synonym">Perilla setoyensis</name>
    <dbReference type="NCBI Taxonomy" id="608512"/>
    <lineage>
        <taxon>Eukaryota</taxon>
        <taxon>Viridiplantae</taxon>
        <taxon>Streptophyta</taxon>
        <taxon>Embryophyta</taxon>
        <taxon>Tracheophyta</taxon>
        <taxon>Spermatophyta</taxon>
        <taxon>Magnoliopsida</taxon>
        <taxon>eudicotyledons</taxon>
        <taxon>Gunneridae</taxon>
        <taxon>Pentapetalae</taxon>
        <taxon>asterids</taxon>
        <taxon>lamiids</taxon>
        <taxon>Lamiales</taxon>
        <taxon>Lamiaceae</taxon>
        <taxon>Nepetoideae</taxon>
        <taxon>Elsholtzieae</taxon>
        <taxon>Perilla</taxon>
    </lineage>
</organism>
<dbReference type="Proteomes" id="UP001190926">
    <property type="component" value="Unassembled WGS sequence"/>
</dbReference>
<evidence type="ECO:0000313" key="2">
    <source>
        <dbReference type="EMBL" id="KAH6819777.1"/>
    </source>
</evidence>
<protein>
    <submittedName>
        <fullName evidence="2">Uncharacterized protein</fullName>
    </submittedName>
</protein>
<feature type="compositionally biased region" description="Low complexity" evidence="1">
    <location>
        <begin position="46"/>
        <end position="62"/>
    </location>
</feature>
<accession>A0AAD4NYX2</accession>
<keyword evidence="3" id="KW-1185">Reference proteome</keyword>
<dbReference type="PANTHER" id="PTHR36346">
    <property type="entry name" value="EXPRESSED PROTEIN"/>
    <property type="match status" value="1"/>
</dbReference>